<evidence type="ECO:0000313" key="2">
    <source>
        <dbReference type="Proteomes" id="UP000442990"/>
    </source>
</evidence>
<name>A0A7J5D922_9ACTN</name>
<reference evidence="1 2" key="1">
    <citation type="submission" date="2019-09" db="EMBL/GenBank/DDBJ databases">
        <title>Isolation and identification of active actinomycetes.</title>
        <authorList>
            <person name="Yu Z."/>
            <person name="Han C."/>
            <person name="Yu B."/>
        </authorList>
    </citation>
    <scope>NUCLEOTIDE SEQUENCE [LARGE SCALE GENOMIC DNA]</scope>
    <source>
        <strain evidence="1 2">NEAU-H2</strain>
    </source>
</reference>
<gene>
    <name evidence="1" type="ORF">F8144_28470</name>
</gene>
<keyword evidence="2" id="KW-1185">Reference proteome</keyword>
<evidence type="ECO:0000313" key="1">
    <source>
        <dbReference type="EMBL" id="KAB1984189.1"/>
    </source>
</evidence>
<dbReference type="Proteomes" id="UP000442990">
    <property type="component" value="Unassembled WGS sequence"/>
</dbReference>
<organism evidence="1 2">
    <name type="scientific">Streptomyces triticiradicis</name>
    <dbReference type="NCBI Taxonomy" id="2651189"/>
    <lineage>
        <taxon>Bacteria</taxon>
        <taxon>Bacillati</taxon>
        <taxon>Actinomycetota</taxon>
        <taxon>Actinomycetes</taxon>
        <taxon>Kitasatosporales</taxon>
        <taxon>Streptomycetaceae</taxon>
        <taxon>Streptomyces</taxon>
    </lineage>
</organism>
<proteinExistence type="predicted"/>
<accession>A0A7J5D922</accession>
<comment type="caution">
    <text evidence="1">The sequence shown here is derived from an EMBL/GenBank/DDBJ whole genome shotgun (WGS) entry which is preliminary data.</text>
</comment>
<sequence>MLHRFDPQERHIHSDIWCAGTWAEQQRHPHGNDSVRARATGRPTELLDGLPGLEYGDIAIRPFHLTVDGVLFGLVPERHAEGEGEDDWAELYPDRLGFSAPWDGLYDT</sequence>
<dbReference type="AlphaFoldDB" id="A0A7J5D922"/>
<protein>
    <submittedName>
        <fullName evidence="1">Uncharacterized protein</fullName>
    </submittedName>
</protein>
<dbReference type="EMBL" id="WBKG01000028">
    <property type="protein sequence ID" value="KAB1984189.1"/>
    <property type="molecule type" value="Genomic_DNA"/>
</dbReference>